<organism evidence="1 2">
    <name type="scientific">Aetokthonos hydrillicola Thurmond2011</name>
    <dbReference type="NCBI Taxonomy" id="2712845"/>
    <lineage>
        <taxon>Bacteria</taxon>
        <taxon>Bacillati</taxon>
        <taxon>Cyanobacteriota</taxon>
        <taxon>Cyanophyceae</taxon>
        <taxon>Nostocales</taxon>
        <taxon>Hapalosiphonaceae</taxon>
        <taxon>Aetokthonos</taxon>
    </lineage>
</organism>
<proteinExistence type="predicted"/>
<protein>
    <submittedName>
        <fullName evidence="1">Uncharacterized protein</fullName>
    </submittedName>
</protein>
<dbReference type="Proteomes" id="UP000667802">
    <property type="component" value="Unassembled WGS sequence"/>
</dbReference>
<name>A0AAP5M8D0_9CYAN</name>
<sequence length="139" mass="15176">MNNNPFVGSWTYRSLLNDPDITKPFNNLEFGRGTIAIHEADFQLLKGTIGGDGWSLELHGSRAYGFPMQARFQGKGLVNGEEWIYDYIAWLVPDWPNSDATLQKLAMVGSVVRTIPHSSSGGGISPAGVVASFYAVRKG</sequence>
<dbReference type="RefSeq" id="WP_208340054.1">
    <property type="nucleotide sequence ID" value="NZ_CAWQFN010000602.1"/>
</dbReference>
<dbReference type="AlphaFoldDB" id="A0AAP5M8D0"/>
<evidence type="ECO:0000313" key="1">
    <source>
        <dbReference type="EMBL" id="MDR9896120.1"/>
    </source>
</evidence>
<gene>
    <name evidence="1" type="ORF">G7B40_016340</name>
</gene>
<accession>A0AAP5M8D0</accession>
<keyword evidence="2" id="KW-1185">Reference proteome</keyword>
<comment type="caution">
    <text evidence="1">The sequence shown here is derived from an EMBL/GenBank/DDBJ whole genome shotgun (WGS) entry which is preliminary data.</text>
</comment>
<dbReference type="EMBL" id="JAALHA020000007">
    <property type="protein sequence ID" value="MDR9896120.1"/>
    <property type="molecule type" value="Genomic_DNA"/>
</dbReference>
<evidence type="ECO:0000313" key="2">
    <source>
        <dbReference type="Proteomes" id="UP000667802"/>
    </source>
</evidence>
<reference evidence="2" key="1">
    <citation type="journal article" date="2021" name="Science">
        <title>Hunting the eagle killer: A cyanobacterial neurotoxin causes vacuolar myelinopathy.</title>
        <authorList>
            <person name="Breinlinger S."/>
            <person name="Phillips T.J."/>
            <person name="Haram B.N."/>
            <person name="Mares J."/>
            <person name="Martinez Yerena J.A."/>
            <person name="Hrouzek P."/>
            <person name="Sobotka R."/>
            <person name="Henderson W.M."/>
            <person name="Schmieder P."/>
            <person name="Williams S.M."/>
            <person name="Lauderdale J.D."/>
            <person name="Wilde H.D."/>
            <person name="Gerrin W."/>
            <person name="Kust A."/>
            <person name="Washington J.W."/>
            <person name="Wagner C."/>
            <person name="Geier B."/>
            <person name="Liebeke M."/>
            <person name="Enke H."/>
            <person name="Niedermeyer T.H.J."/>
            <person name="Wilde S.B."/>
        </authorList>
    </citation>
    <scope>NUCLEOTIDE SEQUENCE [LARGE SCALE GENOMIC DNA]</scope>
    <source>
        <strain evidence="2">Thurmond2011</strain>
    </source>
</reference>